<sequence>MLLKKTKLAGIISLVLCTTAVASTTAIVVDSSGAHDFGPYVSAMNTSSAANGTLTSATYSQKYAQQFSYDIGAPWTYNEYCLYDSDVCQMFWDGSKKDKSDGLYVWRRNILNTYNSNGGTYESETETSVNGTVISLPSDLSESRKITAITSTDQAGYATDSGRKIVRRGFYNDSTLAPLDFDSNGGFSAAHDFSDVTVRNSDKTITYSKRLIVGQASVRWSGNKRTDERFKYCFNYPIDNDRYDYDDLYNCPGFDLQASYWNEDGSAIAYLSDNSGTKWLSTGNYATFIANAYAINTSGFAVGFSTQEINSSTRDGRARATIFKPTVKSEDVLSYKMSEITKPNTDAGGDDVIRDTVAIDITDTVYVSASSPFATADGIDTDTQAFIVVGNRTYKQPQNRSYATEFYTYNVKTQEIRYPFMANPIKGANSQVSKINNDGIVVGWRDARGETTPTAGGSPRLQSAFIYDYKTKKSAYLNDLYCQEQIEAGNEVTYRLSHAISISDPDANGNVVVVSNGDDYKTEANYKNRTGSTRAVFSMTISANDLDNLPTTSQCPIKAEEKYSRSGGSMNWFILLPTMLLLFRRFKR</sequence>
<dbReference type="PATRIC" id="fig|80854.5.peg.2296"/>
<accession>A0A090ICY6</accession>
<dbReference type="NCBIfam" id="TIGR03501">
    <property type="entry name" value="GlyGly_CTERM"/>
    <property type="match status" value="1"/>
</dbReference>
<dbReference type="Proteomes" id="UP000183794">
    <property type="component" value="Unassembled WGS sequence"/>
</dbReference>
<dbReference type="AlphaFoldDB" id="A0A090ICY6"/>
<dbReference type="Pfam" id="PF11949">
    <property type="entry name" value="DUF3466"/>
    <property type="match status" value="1"/>
</dbReference>
<proteinExistence type="predicted"/>
<dbReference type="InterPro" id="IPR020008">
    <property type="entry name" value="GlyGly_CTERM"/>
</dbReference>
<evidence type="ECO:0000313" key="2">
    <source>
        <dbReference type="Proteomes" id="UP000183794"/>
    </source>
</evidence>
<dbReference type="KEGG" id="mvs:MVIS_2151"/>
<dbReference type="OrthoDB" id="6395565at2"/>
<organism evidence="1 2">
    <name type="scientific">Moritella viscosa</name>
    <dbReference type="NCBI Taxonomy" id="80854"/>
    <lineage>
        <taxon>Bacteria</taxon>
        <taxon>Pseudomonadati</taxon>
        <taxon>Pseudomonadota</taxon>
        <taxon>Gammaproteobacteria</taxon>
        <taxon>Alteromonadales</taxon>
        <taxon>Moritellaceae</taxon>
        <taxon>Moritella</taxon>
    </lineage>
</organism>
<dbReference type="RefSeq" id="WP_045110368.1">
    <property type="nucleotide sequence ID" value="NZ_CAWRBC010000111.1"/>
</dbReference>
<protein>
    <submittedName>
        <fullName evidence="1">Uncharacterized protein</fullName>
    </submittedName>
</protein>
<dbReference type="InterPro" id="IPR022562">
    <property type="entry name" value="DUF3466"/>
</dbReference>
<dbReference type="STRING" id="80854.MVIS_2151"/>
<name>A0A090ICY6_9GAMM</name>
<reference evidence="1 2" key="1">
    <citation type="submission" date="2016-11" db="EMBL/GenBank/DDBJ databases">
        <authorList>
            <person name="Jaros S."/>
            <person name="Januszkiewicz K."/>
            <person name="Wedrychowicz H."/>
        </authorList>
    </citation>
    <scope>NUCLEOTIDE SEQUENCE [LARGE SCALE GENOMIC DNA]</scope>
    <source>
        <strain evidence="1">NVI 5450</strain>
    </source>
</reference>
<dbReference type="EMBL" id="FPLD01000112">
    <property type="protein sequence ID" value="SGZ13844.1"/>
    <property type="molecule type" value="Genomic_DNA"/>
</dbReference>
<gene>
    <name evidence="1" type="ORF">NVI5450_3974</name>
</gene>
<evidence type="ECO:0000313" key="1">
    <source>
        <dbReference type="EMBL" id="SGZ13844.1"/>
    </source>
</evidence>
<dbReference type="HOGENOM" id="CLU_463681_0_0_6"/>